<dbReference type="RefSeq" id="XP_009841093.1">
    <property type="nucleotide sequence ID" value="XM_009842791.1"/>
</dbReference>
<name>W4FPY1_APHAT</name>
<dbReference type="Gene3D" id="3.30.420.10">
    <property type="entry name" value="Ribonuclease H-like superfamily/Ribonuclease H"/>
    <property type="match status" value="2"/>
</dbReference>
<sequence length="245" mass="27813">MKAFTSEQVKALPLQVPLFTHYASIHFGTNSLGALHRYLKLGLFRSHSHAIKPLLTDANKYGRMKFAGEFVGSALELNYMLQYVHLDEKWFYTTEEIRKYYLVPGPPNSPDTNVLDLGFFAAVQSLQTASQQRTIDELVGHMANSFEEYPLERLNHTIVKLQGCLAETMKLFGDNAYKVPHVSKGKQERKGLLPQNVSMLAEARCVDELAQALEAMTIHNLWMVLVLVRRVPEEAYIIFLIRGGE</sequence>
<organism evidence="1">
    <name type="scientific">Aphanomyces astaci</name>
    <name type="common">Crayfish plague agent</name>
    <dbReference type="NCBI Taxonomy" id="112090"/>
    <lineage>
        <taxon>Eukaryota</taxon>
        <taxon>Sar</taxon>
        <taxon>Stramenopiles</taxon>
        <taxon>Oomycota</taxon>
        <taxon>Saprolegniomycetes</taxon>
        <taxon>Saprolegniales</taxon>
        <taxon>Verrucalvaceae</taxon>
        <taxon>Aphanomyces</taxon>
    </lineage>
</organism>
<dbReference type="AlphaFoldDB" id="W4FPY1"/>
<dbReference type="PANTHER" id="PTHR47169">
    <property type="entry name" value="OS01G0541250 PROTEIN"/>
    <property type="match status" value="1"/>
</dbReference>
<accession>W4FPY1</accession>
<protein>
    <submittedName>
        <fullName evidence="1">Uncharacterized protein</fullName>
    </submittedName>
</protein>
<proteinExistence type="predicted"/>
<reference evidence="1" key="1">
    <citation type="submission" date="2013-12" db="EMBL/GenBank/DDBJ databases">
        <title>The Genome Sequence of Aphanomyces astaci APO3.</title>
        <authorList>
            <consortium name="The Broad Institute Genomics Platform"/>
            <person name="Russ C."/>
            <person name="Tyler B."/>
            <person name="van West P."/>
            <person name="Dieguez-Uribeondo J."/>
            <person name="Young S.K."/>
            <person name="Zeng Q."/>
            <person name="Gargeya S."/>
            <person name="Fitzgerald M."/>
            <person name="Abouelleil A."/>
            <person name="Alvarado L."/>
            <person name="Chapman S.B."/>
            <person name="Gainer-Dewar J."/>
            <person name="Goldberg J."/>
            <person name="Griggs A."/>
            <person name="Gujja S."/>
            <person name="Hansen M."/>
            <person name="Howarth C."/>
            <person name="Imamovic A."/>
            <person name="Ireland A."/>
            <person name="Larimer J."/>
            <person name="McCowan C."/>
            <person name="Murphy C."/>
            <person name="Pearson M."/>
            <person name="Poon T.W."/>
            <person name="Priest M."/>
            <person name="Roberts A."/>
            <person name="Saif S."/>
            <person name="Shea T."/>
            <person name="Sykes S."/>
            <person name="Wortman J."/>
            <person name="Nusbaum C."/>
            <person name="Birren B."/>
        </authorList>
    </citation>
    <scope>NUCLEOTIDE SEQUENCE [LARGE SCALE GENOMIC DNA]</scope>
    <source>
        <strain evidence="1">APO3</strain>
    </source>
</reference>
<dbReference type="EMBL" id="KI913176">
    <property type="protein sequence ID" value="ETV69520.1"/>
    <property type="molecule type" value="Genomic_DNA"/>
</dbReference>
<evidence type="ECO:0000313" key="1">
    <source>
        <dbReference type="EMBL" id="ETV69520.1"/>
    </source>
</evidence>
<dbReference type="GO" id="GO:0003676">
    <property type="term" value="F:nucleic acid binding"/>
    <property type="evidence" value="ECO:0007669"/>
    <property type="project" value="InterPro"/>
</dbReference>
<gene>
    <name evidence="1" type="ORF">H257_14882</name>
</gene>
<dbReference type="GeneID" id="20816878"/>
<dbReference type="OrthoDB" id="74624at2759"/>
<dbReference type="InterPro" id="IPR036397">
    <property type="entry name" value="RNaseH_sf"/>
</dbReference>
<dbReference type="VEuPathDB" id="FungiDB:H257_14882"/>